<organism evidence="3">
    <name type="scientific">Panicum hallii</name>
    <dbReference type="NCBI Taxonomy" id="206008"/>
    <lineage>
        <taxon>Eukaryota</taxon>
        <taxon>Viridiplantae</taxon>
        <taxon>Streptophyta</taxon>
        <taxon>Embryophyta</taxon>
        <taxon>Tracheophyta</taxon>
        <taxon>Spermatophyta</taxon>
        <taxon>Magnoliopsida</taxon>
        <taxon>Liliopsida</taxon>
        <taxon>Poales</taxon>
        <taxon>Poaceae</taxon>
        <taxon>PACMAD clade</taxon>
        <taxon>Panicoideae</taxon>
        <taxon>Panicodae</taxon>
        <taxon>Paniceae</taxon>
        <taxon>Panicinae</taxon>
        <taxon>Panicum</taxon>
        <taxon>Panicum sect. Panicum</taxon>
    </lineage>
</organism>
<name>A0A2S3HFF8_9POAL</name>
<dbReference type="Pfam" id="PF13968">
    <property type="entry name" value="DUF4220"/>
    <property type="match status" value="1"/>
</dbReference>
<keyword evidence="1" id="KW-0472">Membrane</keyword>
<feature type="transmembrane region" description="Helical" evidence="1">
    <location>
        <begin position="116"/>
        <end position="135"/>
    </location>
</feature>
<dbReference type="AlphaFoldDB" id="A0A2S3HFF8"/>
<feature type="domain" description="DUF4220" evidence="2">
    <location>
        <begin position="49"/>
        <end position="360"/>
    </location>
</feature>
<dbReference type="PANTHER" id="PTHR31325">
    <property type="entry name" value="OS01G0798800 PROTEIN-RELATED"/>
    <property type="match status" value="1"/>
</dbReference>
<dbReference type="EMBL" id="CM008048">
    <property type="protein sequence ID" value="PAN21893.2"/>
    <property type="molecule type" value="Genomic_DNA"/>
</dbReference>
<feature type="transmembrane region" description="Helical" evidence="1">
    <location>
        <begin position="46"/>
        <end position="66"/>
    </location>
</feature>
<feature type="transmembrane region" description="Helical" evidence="1">
    <location>
        <begin position="347"/>
        <end position="370"/>
    </location>
</feature>
<gene>
    <name evidence="3" type="ORF">PAHAL_3G497800</name>
</gene>
<accession>A0A2S3HFF8</accession>
<dbReference type="Proteomes" id="UP000243499">
    <property type="component" value="Chromosome 3"/>
</dbReference>
<feature type="transmembrane region" description="Helical" evidence="1">
    <location>
        <begin position="141"/>
        <end position="157"/>
    </location>
</feature>
<feature type="transmembrane region" description="Helical" evidence="1">
    <location>
        <begin position="17"/>
        <end position="39"/>
    </location>
</feature>
<sequence>MGLSSAMDWWDEWKLRILVLCSLFVQLFLLFSGFVRILYILRWLRVVVWIAYIAGDALAIYALATLFNRQKQQTAVDGGGNALEVIWAPVLLIHLGGGRFITAYSLEDNELWKRHAITLVSQVMVALYVFCKWWSGEKRLLQAAVLLFIAGIIRFSAKPWALRRASFRDTASTNLSPPRGEMTSGAAACHFLCNTNFVELLVFGVENKNQEEEASYSLKEYIEKAQVCVEEGALASDKDQFKELRNNKFGAVNYIYRTFLDLSAPYSTRLHYLQSFLKFDEVNGHKMLREWIRMQFSNLYTRLRSATTCIGFCLLLLLPGLSLASVVLFNKSSKDGYNKSDITVTRILFAATAVIEFSPFWFPFLALFVFRCKFDIINRADMVYSWQDMVSQHNIMLFCARKKGELSFLMKIPGFSYLRDYINKQTRSPADLFAGSSAHRRWVEGVHTWPSHVQKIQQSQGRADSVEAQPYGATRVELRPAI</sequence>
<feature type="transmembrane region" description="Helical" evidence="1">
    <location>
        <begin position="86"/>
        <end position="104"/>
    </location>
</feature>
<protein>
    <recommendedName>
        <fullName evidence="2">DUF4220 domain-containing protein</fullName>
    </recommendedName>
</protein>
<reference evidence="3" key="1">
    <citation type="submission" date="2018-04" db="EMBL/GenBank/DDBJ databases">
        <title>WGS assembly of Panicum hallii.</title>
        <authorList>
            <person name="Lovell J."/>
            <person name="Jenkins J."/>
            <person name="Lowry D."/>
            <person name="Mamidi S."/>
            <person name="Sreedasyam A."/>
            <person name="Weng X."/>
            <person name="Barry K."/>
            <person name="Bonette J."/>
            <person name="Campitelli B."/>
            <person name="Daum C."/>
            <person name="Gordon S."/>
            <person name="Gould B."/>
            <person name="Lipzen A."/>
            <person name="Macqueen A."/>
            <person name="Palacio-Mejia J."/>
            <person name="Plott C."/>
            <person name="Shakirov E."/>
            <person name="Shu S."/>
            <person name="Yoshinaga Y."/>
            <person name="Zane M."/>
            <person name="Rokhsar D."/>
            <person name="Grimwood J."/>
            <person name="Schmutz J."/>
            <person name="Juenger T."/>
        </authorList>
    </citation>
    <scope>NUCLEOTIDE SEQUENCE [LARGE SCALE GENOMIC DNA]</scope>
    <source>
        <strain evidence="3">FIL2</strain>
    </source>
</reference>
<feature type="transmembrane region" description="Helical" evidence="1">
    <location>
        <begin position="303"/>
        <end position="327"/>
    </location>
</feature>
<dbReference type="Gramene" id="PAN21893">
    <property type="protein sequence ID" value="PAN21893"/>
    <property type="gene ID" value="PAHAL_3G497800"/>
</dbReference>
<dbReference type="InterPro" id="IPR025315">
    <property type="entry name" value="DUF4220"/>
</dbReference>
<evidence type="ECO:0000313" key="3">
    <source>
        <dbReference type="EMBL" id="PAN21893.2"/>
    </source>
</evidence>
<keyword evidence="1" id="KW-1133">Transmembrane helix</keyword>
<evidence type="ECO:0000256" key="1">
    <source>
        <dbReference type="SAM" id="Phobius"/>
    </source>
</evidence>
<evidence type="ECO:0000259" key="2">
    <source>
        <dbReference type="Pfam" id="PF13968"/>
    </source>
</evidence>
<proteinExistence type="predicted"/>
<keyword evidence="1" id="KW-0812">Transmembrane</keyword>